<dbReference type="InterPro" id="IPR032675">
    <property type="entry name" value="LRR_dom_sf"/>
</dbReference>
<proteinExistence type="predicted"/>
<sequence length="629" mass="70003">MPIVTGDRYLESLVKFVENHAERLIEGSLELKLNPVGLRYVQSRLEALEELENLLVGAPVDYLRAYVSDLGDHRALEQLRKILRLLPSLKVVSVLPPPGRDPTPLTLLPFARLKVLELRGCDLSTSTAKGLLPLRFTLEKFICHNSTDALRHLFTSRIADVKDSPQWTRLSFVSCTCNGLILMDDSLQLLPMVESLDLSRNKFAKVDNLNKCARLKLVDLGYNRLKSIASFAEVYCRIEKLVLRNNALISLHGIENLHSLQDLDLSYNIISSFSEIERLSGLLSLQRLWLEGNPLCYSRWYRPKVFSLFTHPEQLKLDDKKISPSEFWKRKIINMSRIKEPASFGFYSPATNDADVEGSINTKRVWILFGSKQASRLASIGYNERIESDQDSVSLDNESQSNDENADDGDREDDVKDFMRIIEFMKKDDPVLWLKAFKEWMNQTSQDFVGAILNNSTNESTELAERSRHVPNSTTSNATTSSGISPPDADVQLYLDRIGAVASRIFLGGVGFISVPRSSAGNPDDNKEGGGSSDAPGLQITSASGAENGITGSTSAASPPHYQEDILLRRNKFQEEYLRISSDSLSASSSDTDTTSCSIDDEDSKEAGGSECFADDSATTYPDEKDDSS</sequence>
<dbReference type="AlphaFoldDB" id="S8CZB3"/>
<keyword evidence="3" id="KW-0433">Leucine-rich repeat</keyword>
<dbReference type="SUPFAM" id="SSF52058">
    <property type="entry name" value="L domain-like"/>
    <property type="match status" value="1"/>
</dbReference>
<reference evidence="6 7" key="1">
    <citation type="journal article" date="2013" name="BMC Genomics">
        <title>The miniature genome of a carnivorous plant Genlisea aurea contains a low number of genes and short non-coding sequences.</title>
        <authorList>
            <person name="Leushkin E.V."/>
            <person name="Sutormin R.A."/>
            <person name="Nabieva E.R."/>
            <person name="Penin A.A."/>
            <person name="Kondrashov A.S."/>
            <person name="Logacheva M.D."/>
        </authorList>
    </citation>
    <scope>NUCLEOTIDE SEQUENCE [LARGE SCALE GENOMIC DNA]</scope>
</reference>
<evidence type="ECO:0000256" key="3">
    <source>
        <dbReference type="ARBA" id="ARBA00022614"/>
    </source>
</evidence>
<feature type="compositionally biased region" description="Polar residues" evidence="5">
    <location>
        <begin position="539"/>
        <end position="557"/>
    </location>
</feature>
<feature type="compositionally biased region" description="Low complexity" evidence="5">
    <location>
        <begin position="581"/>
        <end position="598"/>
    </location>
</feature>
<comment type="subcellular location">
    <subcellularLocation>
        <location evidence="1">Cytoplasm</location>
    </subcellularLocation>
</comment>
<feature type="non-terminal residue" evidence="6">
    <location>
        <position position="629"/>
    </location>
</feature>
<feature type="region of interest" description="Disordered" evidence="5">
    <location>
        <begin position="388"/>
        <end position="412"/>
    </location>
</feature>
<gene>
    <name evidence="6" type="ORF">M569_02377</name>
</gene>
<feature type="compositionally biased region" description="Polar residues" evidence="5">
    <location>
        <begin position="391"/>
        <end position="400"/>
    </location>
</feature>
<dbReference type="InterPro" id="IPR001611">
    <property type="entry name" value="Leu-rich_rpt"/>
</dbReference>
<feature type="region of interest" description="Disordered" evidence="5">
    <location>
        <begin position="518"/>
        <end position="561"/>
    </location>
</feature>
<keyword evidence="7" id="KW-1185">Reference proteome</keyword>
<evidence type="ECO:0000313" key="7">
    <source>
        <dbReference type="Proteomes" id="UP000015453"/>
    </source>
</evidence>
<keyword evidence="2" id="KW-0963">Cytoplasm</keyword>
<evidence type="ECO:0000256" key="5">
    <source>
        <dbReference type="SAM" id="MobiDB-lite"/>
    </source>
</evidence>
<dbReference type="Proteomes" id="UP000015453">
    <property type="component" value="Unassembled WGS sequence"/>
</dbReference>
<protein>
    <submittedName>
        <fullName evidence="6">Uncharacterized protein</fullName>
    </submittedName>
</protein>
<feature type="region of interest" description="Disordered" evidence="5">
    <location>
        <begin position="459"/>
        <end position="487"/>
    </location>
</feature>
<dbReference type="OrthoDB" id="7451790at2759"/>
<name>S8CZB3_9LAMI</name>
<evidence type="ECO:0000256" key="2">
    <source>
        <dbReference type="ARBA" id="ARBA00022490"/>
    </source>
</evidence>
<dbReference type="FunFam" id="3.80.10.10:FF:000502">
    <property type="entry name" value="Predicted protein"/>
    <property type="match status" value="1"/>
</dbReference>
<keyword evidence="4" id="KW-0677">Repeat</keyword>
<dbReference type="PANTHER" id="PTHR15454:SF69">
    <property type="entry name" value="SERINE_THREONINE-PROTEIN KINASE 11-INTERACTING PROTEIN"/>
    <property type="match status" value="1"/>
</dbReference>
<evidence type="ECO:0000313" key="6">
    <source>
        <dbReference type="EMBL" id="EPS72380.1"/>
    </source>
</evidence>
<feature type="compositionally biased region" description="Low complexity" evidence="5">
    <location>
        <begin position="472"/>
        <end position="482"/>
    </location>
</feature>
<dbReference type="Gene3D" id="3.80.10.10">
    <property type="entry name" value="Ribonuclease Inhibitor"/>
    <property type="match status" value="1"/>
</dbReference>
<dbReference type="GO" id="GO:0005737">
    <property type="term" value="C:cytoplasm"/>
    <property type="evidence" value="ECO:0007669"/>
    <property type="project" value="UniProtKB-SubCell"/>
</dbReference>
<accession>S8CZB3</accession>
<organism evidence="6 7">
    <name type="scientific">Genlisea aurea</name>
    <dbReference type="NCBI Taxonomy" id="192259"/>
    <lineage>
        <taxon>Eukaryota</taxon>
        <taxon>Viridiplantae</taxon>
        <taxon>Streptophyta</taxon>
        <taxon>Embryophyta</taxon>
        <taxon>Tracheophyta</taxon>
        <taxon>Spermatophyta</taxon>
        <taxon>Magnoliopsida</taxon>
        <taxon>eudicotyledons</taxon>
        <taxon>Gunneridae</taxon>
        <taxon>Pentapetalae</taxon>
        <taxon>asterids</taxon>
        <taxon>lamiids</taxon>
        <taxon>Lamiales</taxon>
        <taxon>Lentibulariaceae</taxon>
        <taxon>Genlisea</taxon>
    </lineage>
</organism>
<dbReference type="PANTHER" id="PTHR15454">
    <property type="entry name" value="NISCHARIN RELATED"/>
    <property type="match status" value="1"/>
</dbReference>
<dbReference type="EMBL" id="AUSU01000856">
    <property type="protein sequence ID" value="EPS72380.1"/>
    <property type="molecule type" value="Genomic_DNA"/>
</dbReference>
<evidence type="ECO:0000256" key="1">
    <source>
        <dbReference type="ARBA" id="ARBA00004496"/>
    </source>
</evidence>
<feature type="region of interest" description="Disordered" evidence="5">
    <location>
        <begin position="581"/>
        <end position="629"/>
    </location>
</feature>
<dbReference type="SMART" id="SM00365">
    <property type="entry name" value="LRR_SD22"/>
    <property type="match status" value="3"/>
</dbReference>
<evidence type="ECO:0000256" key="4">
    <source>
        <dbReference type="ARBA" id="ARBA00022737"/>
    </source>
</evidence>
<dbReference type="FunFam" id="3.80.10.10:FF:000801">
    <property type="entry name" value="Outer arm dynein light chain 1"/>
    <property type="match status" value="1"/>
</dbReference>
<dbReference type="PROSITE" id="PS51450">
    <property type="entry name" value="LRR"/>
    <property type="match status" value="1"/>
</dbReference>
<comment type="caution">
    <text evidence="6">The sequence shown here is derived from an EMBL/GenBank/DDBJ whole genome shotgun (WGS) entry which is preliminary data.</text>
</comment>